<accession>A0ACB6Z1C7</accession>
<name>A0ACB6Z1C7_THEGA</name>
<gene>
    <name evidence="1" type="ORF">BDM02DRAFT_1758053</name>
</gene>
<evidence type="ECO:0000313" key="1">
    <source>
        <dbReference type="EMBL" id="KAF9643058.1"/>
    </source>
</evidence>
<comment type="caution">
    <text evidence="1">The sequence shown here is derived from an EMBL/GenBank/DDBJ whole genome shotgun (WGS) entry which is preliminary data.</text>
</comment>
<dbReference type="EMBL" id="MU118293">
    <property type="protein sequence ID" value="KAF9643058.1"/>
    <property type="molecule type" value="Genomic_DNA"/>
</dbReference>
<reference evidence="1" key="2">
    <citation type="journal article" date="2020" name="Nat. Commun.">
        <title>Large-scale genome sequencing of mycorrhizal fungi provides insights into the early evolution of symbiotic traits.</title>
        <authorList>
            <person name="Miyauchi S."/>
            <person name="Kiss E."/>
            <person name="Kuo A."/>
            <person name="Drula E."/>
            <person name="Kohler A."/>
            <person name="Sanchez-Garcia M."/>
            <person name="Morin E."/>
            <person name="Andreopoulos B."/>
            <person name="Barry K.W."/>
            <person name="Bonito G."/>
            <person name="Buee M."/>
            <person name="Carver A."/>
            <person name="Chen C."/>
            <person name="Cichocki N."/>
            <person name="Clum A."/>
            <person name="Culley D."/>
            <person name="Crous P.W."/>
            <person name="Fauchery L."/>
            <person name="Girlanda M."/>
            <person name="Hayes R.D."/>
            <person name="Keri Z."/>
            <person name="LaButti K."/>
            <person name="Lipzen A."/>
            <person name="Lombard V."/>
            <person name="Magnuson J."/>
            <person name="Maillard F."/>
            <person name="Murat C."/>
            <person name="Nolan M."/>
            <person name="Ohm R.A."/>
            <person name="Pangilinan J."/>
            <person name="Pereira M.F."/>
            <person name="Perotto S."/>
            <person name="Peter M."/>
            <person name="Pfister S."/>
            <person name="Riley R."/>
            <person name="Sitrit Y."/>
            <person name="Stielow J.B."/>
            <person name="Szollosi G."/>
            <person name="Zifcakova L."/>
            <person name="Stursova M."/>
            <person name="Spatafora J.W."/>
            <person name="Tedersoo L."/>
            <person name="Vaario L.M."/>
            <person name="Yamada A."/>
            <person name="Yan M."/>
            <person name="Wang P."/>
            <person name="Xu J."/>
            <person name="Bruns T."/>
            <person name="Baldrian P."/>
            <person name="Vilgalys R."/>
            <person name="Dunand C."/>
            <person name="Henrissat B."/>
            <person name="Grigoriev I.V."/>
            <person name="Hibbett D."/>
            <person name="Nagy L.G."/>
            <person name="Martin F.M."/>
        </authorList>
    </citation>
    <scope>NUCLEOTIDE SEQUENCE</scope>
    <source>
        <strain evidence="1">P2</strain>
    </source>
</reference>
<dbReference type="Proteomes" id="UP000886501">
    <property type="component" value="Unassembled WGS sequence"/>
</dbReference>
<proteinExistence type="predicted"/>
<sequence length="124" mass="13847">MRRIIPNFSVPAGHVLSPLNCSIGNIFKRTPPTAEWTHFKKYARRMREFELGLPKEPTPLDVLSVLQLCTLDEPLLPNLKTVEFQKATADIIPSTPLLLSCRTTDIDIHFITSPPAVMVASPNV</sequence>
<organism evidence="1 2">
    <name type="scientific">Thelephora ganbajun</name>
    <name type="common">Ganba fungus</name>
    <dbReference type="NCBI Taxonomy" id="370292"/>
    <lineage>
        <taxon>Eukaryota</taxon>
        <taxon>Fungi</taxon>
        <taxon>Dikarya</taxon>
        <taxon>Basidiomycota</taxon>
        <taxon>Agaricomycotina</taxon>
        <taxon>Agaricomycetes</taxon>
        <taxon>Thelephorales</taxon>
        <taxon>Thelephoraceae</taxon>
        <taxon>Thelephora</taxon>
    </lineage>
</organism>
<keyword evidence="2" id="KW-1185">Reference proteome</keyword>
<protein>
    <submittedName>
        <fullName evidence="1">Uncharacterized protein</fullName>
    </submittedName>
</protein>
<reference evidence="1" key="1">
    <citation type="submission" date="2019-10" db="EMBL/GenBank/DDBJ databases">
        <authorList>
            <consortium name="DOE Joint Genome Institute"/>
            <person name="Kuo A."/>
            <person name="Miyauchi S."/>
            <person name="Kiss E."/>
            <person name="Drula E."/>
            <person name="Kohler A."/>
            <person name="Sanchez-Garcia M."/>
            <person name="Andreopoulos B."/>
            <person name="Barry K.W."/>
            <person name="Bonito G."/>
            <person name="Buee M."/>
            <person name="Carver A."/>
            <person name="Chen C."/>
            <person name="Cichocki N."/>
            <person name="Clum A."/>
            <person name="Culley D."/>
            <person name="Crous P.W."/>
            <person name="Fauchery L."/>
            <person name="Girlanda M."/>
            <person name="Hayes R."/>
            <person name="Keri Z."/>
            <person name="Labutti K."/>
            <person name="Lipzen A."/>
            <person name="Lombard V."/>
            <person name="Magnuson J."/>
            <person name="Maillard F."/>
            <person name="Morin E."/>
            <person name="Murat C."/>
            <person name="Nolan M."/>
            <person name="Ohm R."/>
            <person name="Pangilinan J."/>
            <person name="Pereira M."/>
            <person name="Perotto S."/>
            <person name="Peter M."/>
            <person name="Riley R."/>
            <person name="Sitrit Y."/>
            <person name="Stielow B."/>
            <person name="Szollosi G."/>
            <person name="Zifcakova L."/>
            <person name="Stursova M."/>
            <person name="Spatafora J.W."/>
            <person name="Tedersoo L."/>
            <person name="Vaario L.-M."/>
            <person name="Yamada A."/>
            <person name="Yan M."/>
            <person name="Wang P."/>
            <person name="Xu J."/>
            <person name="Bruns T."/>
            <person name="Baldrian P."/>
            <person name="Vilgalys R."/>
            <person name="Henrissat B."/>
            <person name="Grigoriev I.V."/>
            <person name="Hibbett D."/>
            <person name="Nagy L.G."/>
            <person name="Martin F.M."/>
        </authorList>
    </citation>
    <scope>NUCLEOTIDE SEQUENCE</scope>
    <source>
        <strain evidence="1">P2</strain>
    </source>
</reference>
<evidence type="ECO:0000313" key="2">
    <source>
        <dbReference type="Proteomes" id="UP000886501"/>
    </source>
</evidence>